<comment type="caution">
    <text evidence="1">The sequence shown here is derived from an EMBL/GenBank/DDBJ whole genome shotgun (WGS) entry which is preliminary data.</text>
</comment>
<name>A0A820P9D9_9BILA</name>
<accession>A0A820P9D9</accession>
<dbReference type="GO" id="GO:0032324">
    <property type="term" value="P:molybdopterin cofactor biosynthetic process"/>
    <property type="evidence" value="ECO:0007669"/>
    <property type="project" value="InterPro"/>
</dbReference>
<protein>
    <submittedName>
        <fullName evidence="1">Uncharacterized protein</fullName>
    </submittedName>
</protein>
<dbReference type="InterPro" id="IPR036135">
    <property type="entry name" value="MoeA_linker/N_sf"/>
</dbReference>
<sequence length="227" mass="26009">MLRLHLNYSPFFSSHCKPIITIALVTMIKSATPARNEFFSLNISLAEGQCLRAKLPDTANVAIQIGGTQVHERYATKQNDFDEKKVLYRGIDDDIQMSEFALQKNVPLEVAHLDLLATAGPRTIHVYDKLCVAVLSTDSGKTRDTISRIYSNETSVIQTLQSYHPIIHVQFNQLIINYHDPRPEYIRVIIVEWSIKFSIFIARTVSPDNQYSSRLLNARRSTLWKFR</sequence>
<evidence type="ECO:0000313" key="2">
    <source>
        <dbReference type="Proteomes" id="UP000663851"/>
    </source>
</evidence>
<reference evidence="1" key="1">
    <citation type="submission" date="2021-02" db="EMBL/GenBank/DDBJ databases">
        <authorList>
            <person name="Nowell W R."/>
        </authorList>
    </citation>
    <scope>NUCLEOTIDE SEQUENCE</scope>
</reference>
<evidence type="ECO:0000313" key="1">
    <source>
        <dbReference type="EMBL" id="CAF4398518.1"/>
    </source>
</evidence>
<gene>
    <name evidence="1" type="ORF">HFQ381_LOCUS19908</name>
</gene>
<dbReference type="SUPFAM" id="SSF63882">
    <property type="entry name" value="MoeA N-terminal region -like"/>
    <property type="match status" value="1"/>
</dbReference>
<proteinExistence type="predicted"/>
<dbReference type="AlphaFoldDB" id="A0A820P9D9"/>
<organism evidence="1 2">
    <name type="scientific">Rotaria socialis</name>
    <dbReference type="NCBI Taxonomy" id="392032"/>
    <lineage>
        <taxon>Eukaryota</taxon>
        <taxon>Metazoa</taxon>
        <taxon>Spiralia</taxon>
        <taxon>Gnathifera</taxon>
        <taxon>Rotifera</taxon>
        <taxon>Eurotatoria</taxon>
        <taxon>Bdelloidea</taxon>
        <taxon>Philodinida</taxon>
        <taxon>Philodinidae</taxon>
        <taxon>Rotaria</taxon>
    </lineage>
</organism>
<dbReference type="EMBL" id="CAJOBO010001652">
    <property type="protein sequence ID" value="CAF4398518.1"/>
    <property type="molecule type" value="Genomic_DNA"/>
</dbReference>
<dbReference type="Proteomes" id="UP000663851">
    <property type="component" value="Unassembled WGS sequence"/>
</dbReference>